<dbReference type="EMBL" id="KQ484975">
    <property type="protein sequence ID" value="KYP33149.1"/>
    <property type="molecule type" value="Genomic_DNA"/>
</dbReference>
<dbReference type="Gramene" id="C.cajan_43437.t">
    <property type="protein sequence ID" value="C.cajan_43437.t.cds1"/>
    <property type="gene ID" value="C.cajan_43437"/>
</dbReference>
<name>A0A151QS68_CAJCA</name>
<dbReference type="PANTHER" id="PTHR47599">
    <property type="entry name" value="CELL-TO-CELL MOVEMENT PROTEIN"/>
    <property type="match status" value="1"/>
</dbReference>
<sequence>MHLGLIQVVAKPNYRLGINSPILLLLRDIRMKQFQDSIIAILESNLHDGPALFNCYPNFSMCSYRKFTVELIRQVRSVSLLHWYACAPRWGWYLQKRLRC</sequence>
<gene>
    <name evidence="1" type="ORF">KK1_046016</name>
</gene>
<dbReference type="Proteomes" id="UP000075243">
    <property type="component" value="Unassembled WGS sequence"/>
</dbReference>
<protein>
    <submittedName>
        <fullName evidence="1">Movement protein</fullName>
    </submittedName>
</protein>
<dbReference type="AlphaFoldDB" id="A0A151QS68"/>
<evidence type="ECO:0000313" key="2">
    <source>
        <dbReference type="Proteomes" id="UP000075243"/>
    </source>
</evidence>
<dbReference type="InterPro" id="IPR028919">
    <property type="entry name" value="Viral_movement"/>
</dbReference>
<dbReference type="Pfam" id="PF01107">
    <property type="entry name" value="MP"/>
    <property type="match status" value="1"/>
</dbReference>
<accession>A0A151QS68</accession>
<keyword evidence="2" id="KW-1185">Reference proteome</keyword>
<dbReference type="PANTHER" id="PTHR47599:SF4">
    <property type="entry name" value="POLYPROTEIN"/>
    <property type="match status" value="1"/>
</dbReference>
<proteinExistence type="predicted"/>
<reference evidence="1" key="1">
    <citation type="journal article" date="2012" name="Nat. Biotechnol.">
        <title>Draft genome sequence of pigeonpea (Cajanus cajan), an orphan legume crop of resource-poor farmers.</title>
        <authorList>
            <person name="Varshney R.K."/>
            <person name="Chen W."/>
            <person name="Li Y."/>
            <person name="Bharti A.K."/>
            <person name="Saxena R.K."/>
            <person name="Schlueter J.A."/>
            <person name="Donoghue M.T."/>
            <person name="Azam S."/>
            <person name="Fan G."/>
            <person name="Whaley A.M."/>
            <person name="Farmer A.D."/>
            <person name="Sheridan J."/>
            <person name="Iwata A."/>
            <person name="Tuteja R."/>
            <person name="Penmetsa R.V."/>
            <person name="Wu W."/>
            <person name="Upadhyaya H.D."/>
            <person name="Yang S.P."/>
            <person name="Shah T."/>
            <person name="Saxena K.B."/>
            <person name="Michael T."/>
            <person name="McCombie W.R."/>
            <person name="Yang B."/>
            <person name="Zhang G."/>
            <person name="Yang H."/>
            <person name="Wang J."/>
            <person name="Spillane C."/>
            <person name="Cook D.R."/>
            <person name="May G.D."/>
            <person name="Xu X."/>
            <person name="Jackson S.A."/>
        </authorList>
    </citation>
    <scope>NUCLEOTIDE SEQUENCE [LARGE SCALE GENOMIC DNA]</scope>
</reference>
<organism evidence="1 2">
    <name type="scientific">Cajanus cajan</name>
    <name type="common">Pigeon pea</name>
    <name type="synonym">Cajanus indicus</name>
    <dbReference type="NCBI Taxonomy" id="3821"/>
    <lineage>
        <taxon>Eukaryota</taxon>
        <taxon>Viridiplantae</taxon>
        <taxon>Streptophyta</taxon>
        <taxon>Embryophyta</taxon>
        <taxon>Tracheophyta</taxon>
        <taxon>Spermatophyta</taxon>
        <taxon>Magnoliopsida</taxon>
        <taxon>eudicotyledons</taxon>
        <taxon>Gunneridae</taxon>
        <taxon>Pentapetalae</taxon>
        <taxon>rosids</taxon>
        <taxon>fabids</taxon>
        <taxon>Fabales</taxon>
        <taxon>Fabaceae</taxon>
        <taxon>Papilionoideae</taxon>
        <taxon>50 kb inversion clade</taxon>
        <taxon>NPAAA clade</taxon>
        <taxon>indigoferoid/millettioid clade</taxon>
        <taxon>Phaseoleae</taxon>
        <taxon>Cajanus</taxon>
    </lineage>
</organism>
<dbReference type="InterPro" id="IPR051596">
    <property type="entry name" value="Caulimoviridae_Movement"/>
</dbReference>
<evidence type="ECO:0000313" key="1">
    <source>
        <dbReference type="EMBL" id="KYP33149.1"/>
    </source>
</evidence>